<gene>
    <name evidence="5" type="ORF">F3Y22_tig00007895pilonHSYRG00148</name>
</gene>
<evidence type="ECO:0000256" key="3">
    <source>
        <dbReference type="ARBA" id="ARBA00022840"/>
    </source>
</evidence>
<dbReference type="PROSITE" id="PS50011">
    <property type="entry name" value="PROTEIN_KINASE_DOM"/>
    <property type="match status" value="1"/>
</dbReference>
<dbReference type="GO" id="GO:0004674">
    <property type="term" value="F:protein serine/threonine kinase activity"/>
    <property type="evidence" value="ECO:0007669"/>
    <property type="project" value="UniProtKB-KW"/>
</dbReference>
<name>A0A6A3CAC7_HIBSY</name>
<feature type="domain" description="Protein kinase" evidence="4">
    <location>
        <begin position="1"/>
        <end position="152"/>
    </location>
</feature>
<keyword evidence="1" id="KW-0723">Serine/threonine-protein kinase</keyword>
<comment type="caution">
    <text evidence="5">The sequence shown here is derived from an EMBL/GenBank/DDBJ whole genome shotgun (WGS) entry which is preliminary data.</text>
</comment>
<dbReference type="EMBL" id="VEPZ02000396">
    <property type="protein sequence ID" value="KAE8726083.1"/>
    <property type="molecule type" value="Genomic_DNA"/>
</dbReference>
<keyword evidence="6" id="KW-1185">Reference proteome</keyword>
<keyword evidence="1" id="KW-0418">Kinase</keyword>
<evidence type="ECO:0000256" key="2">
    <source>
        <dbReference type="ARBA" id="ARBA00022741"/>
    </source>
</evidence>
<dbReference type="PANTHER" id="PTHR47989:SF47">
    <property type="entry name" value="SERINE_THREONINE-PROTEIN KINASE PBL28-RELATED"/>
    <property type="match status" value="1"/>
</dbReference>
<dbReference type="Proteomes" id="UP000436088">
    <property type="component" value="Unassembled WGS sequence"/>
</dbReference>
<reference evidence="5" key="1">
    <citation type="submission" date="2019-09" db="EMBL/GenBank/DDBJ databases">
        <title>Draft genome information of white flower Hibiscus syriacus.</title>
        <authorList>
            <person name="Kim Y.-M."/>
        </authorList>
    </citation>
    <scope>NUCLEOTIDE SEQUENCE [LARGE SCALE GENOMIC DNA]</scope>
    <source>
        <strain evidence="5">YM2019G1</strain>
    </source>
</reference>
<accession>A0A6A3CAC7</accession>
<dbReference type="SUPFAM" id="SSF56112">
    <property type="entry name" value="Protein kinase-like (PK-like)"/>
    <property type="match status" value="1"/>
</dbReference>
<dbReference type="PANTHER" id="PTHR47989">
    <property type="entry name" value="OS01G0750732 PROTEIN"/>
    <property type="match status" value="1"/>
</dbReference>
<dbReference type="InterPro" id="IPR000719">
    <property type="entry name" value="Prot_kinase_dom"/>
</dbReference>
<dbReference type="InterPro" id="IPR011009">
    <property type="entry name" value="Kinase-like_dom_sf"/>
</dbReference>
<dbReference type="GO" id="GO:0005524">
    <property type="term" value="F:ATP binding"/>
    <property type="evidence" value="ECO:0007669"/>
    <property type="project" value="UniProtKB-KW"/>
</dbReference>
<keyword evidence="1" id="KW-0808">Transferase</keyword>
<keyword evidence="2" id="KW-0547">Nucleotide-binding</keyword>
<proteinExistence type="predicted"/>
<keyword evidence="3" id="KW-0067">ATP-binding</keyword>
<organism evidence="5 6">
    <name type="scientific">Hibiscus syriacus</name>
    <name type="common">Rose of Sharon</name>
    <dbReference type="NCBI Taxonomy" id="106335"/>
    <lineage>
        <taxon>Eukaryota</taxon>
        <taxon>Viridiplantae</taxon>
        <taxon>Streptophyta</taxon>
        <taxon>Embryophyta</taxon>
        <taxon>Tracheophyta</taxon>
        <taxon>Spermatophyta</taxon>
        <taxon>Magnoliopsida</taxon>
        <taxon>eudicotyledons</taxon>
        <taxon>Gunneridae</taxon>
        <taxon>Pentapetalae</taxon>
        <taxon>rosids</taxon>
        <taxon>malvids</taxon>
        <taxon>Malvales</taxon>
        <taxon>Malvaceae</taxon>
        <taxon>Malvoideae</taxon>
        <taxon>Hibiscus</taxon>
    </lineage>
</organism>
<protein>
    <recommendedName>
        <fullName evidence="4">Protein kinase domain-containing protein</fullName>
    </recommendedName>
</protein>
<evidence type="ECO:0000259" key="4">
    <source>
        <dbReference type="PROSITE" id="PS50011"/>
    </source>
</evidence>
<evidence type="ECO:0000313" key="6">
    <source>
        <dbReference type="Proteomes" id="UP000436088"/>
    </source>
</evidence>
<sequence length="201" mass="22434">MEQAAEKQSYSQGTYLIFIQTSDFGQAKLMPEYQETCVTVGVLGTFGNFDPDYTSTGKLTLQSDVYAFGVVLLELLIGRRAVDINKGPNDQNLVLQPRTTLDSGMRKRTPIEFLYKCKRPGEAKPDCLLVFFLSAAIPEQITSVERLAPPLLSQLCRAMLFYRILVSRYGKRIQFRGFHTAPAPIGEGMSIILVGSGRVWI</sequence>
<evidence type="ECO:0000256" key="1">
    <source>
        <dbReference type="ARBA" id="ARBA00022527"/>
    </source>
</evidence>
<dbReference type="AlphaFoldDB" id="A0A6A3CAC7"/>
<dbReference type="Gene3D" id="1.10.510.10">
    <property type="entry name" value="Transferase(Phosphotransferase) domain 1"/>
    <property type="match status" value="1"/>
</dbReference>
<evidence type="ECO:0000313" key="5">
    <source>
        <dbReference type="EMBL" id="KAE8726083.1"/>
    </source>
</evidence>